<name>A0A2A5S3D5_9LACT</name>
<sequence length="105" mass="11848">MKKILTFIRHFFSKAHTHTKQPLNTDILANLELALAFNHAINITFKHKTGGIASFIATIISITERQVVVKDVTSHQIRIILLTKIQQVSFVPEHAHTTPIDELNA</sequence>
<keyword evidence="2" id="KW-1185">Reference proteome</keyword>
<dbReference type="AlphaFoldDB" id="A0A2A5S3D5"/>
<reference evidence="1 2" key="1">
    <citation type="submission" date="2014-12" db="EMBL/GenBank/DDBJ databases">
        <title>Draft genome sequences of 10 type strains of Lactococcus.</title>
        <authorList>
            <person name="Sun Z."/>
            <person name="Zhong Z."/>
            <person name="Liu W."/>
            <person name="Zhang W."/>
            <person name="Zhang H."/>
        </authorList>
    </citation>
    <scope>NUCLEOTIDE SEQUENCE [LARGE SCALE GENOMIC DNA]</scope>
    <source>
        <strain evidence="1 2">DSM 20686</strain>
    </source>
</reference>
<accession>A0A2A5S3D5</accession>
<evidence type="ECO:0000313" key="1">
    <source>
        <dbReference type="EMBL" id="PCS08037.1"/>
    </source>
</evidence>
<proteinExistence type="predicted"/>
<dbReference type="OrthoDB" id="2242563at2"/>
<organism evidence="1 2">
    <name type="scientific">Pseudolactococcus plantarum</name>
    <dbReference type="NCBI Taxonomy" id="1365"/>
    <lineage>
        <taxon>Bacteria</taxon>
        <taxon>Bacillati</taxon>
        <taxon>Bacillota</taxon>
        <taxon>Bacilli</taxon>
        <taxon>Lactobacillales</taxon>
        <taxon>Streptococcaceae</taxon>
        <taxon>Pseudolactococcus</taxon>
    </lineage>
</organism>
<comment type="caution">
    <text evidence="1">The sequence shown here is derived from an EMBL/GenBank/DDBJ whole genome shotgun (WGS) entry which is preliminary data.</text>
</comment>
<evidence type="ECO:0000313" key="2">
    <source>
        <dbReference type="Proteomes" id="UP000242246"/>
    </source>
</evidence>
<dbReference type="Proteomes" id="UP000242246">
    <property type="component" value="Unassembled WGS sequence"/>
</dbReference>
<protein>
    <submittedName>
        <fullName evidence="1">Uncharacterized protein</fullName>
    </submittedName>
</protein>
<gene>
    <name evidence="1" type="ORF">RU87_GL000774</name>
</gene>
<dbReference type="RefSeq" id="WP_068162551.1">
    <property type="nucleotide sequence ID" value="NZ_JXJX01000002.1"/>
</dbReference>
<dbReference type="EMBL" id="JXJX01000002">
    <property type="protein sequence ID" value="PCS08037.1"/>
    <property type="molecule type" value="Genomic_DNA"/>
</dbReference>